<name>A0A840V3X9_9BACT</name>
<gene>
    <name evidence="1" type="ORF">HNR46_002963</name>
</gene>
<proteinExistence type="predicted"/>
<comment type="caution">
    <text evidence="1">The sequence shown here is derived from an EMBL/GenBank/DDBJ whole genome shotgun (WGS) entry which is preliminary data.</text>
</comment>
<dbReference type="RefSeq" id="WP_184019982.1">
    <property type="nucleotide sequence ID" value="NZ_JACHFD010000015.1"/>
</dbReference>
<dbReference type="Proteomes" id="UP000557717">
    <property type="component" value="Unassembled WGS sequence"/>
</dbReference>
<reference evidence="1 2" key="1">
    <citation type="submission" date="2020-08" db="EMBL/GenBank/DDBJ databases">
        <title>Genomic Encyclopedia of Type Strains, Phase IV (KMG-IV): sequencing the most valuable type-strain genomes for metagenomic binning, comparative biology and taxonomic classification.</title>
        <authorList>
            <person name="Goeker M."/>
        </authorList>
    </citation>
    <scope>NUCLEOTIDE SEQUENCE [LARGE SCALE GENOMIC DNA]</scope>
    <source>
        <strain evidence="1 2">YC6886</strain>
    </source>
</reference>
<accession>A0A840V3X9</accession>
<evidence type="ECO:0000313" key="2">
    <source>
        <dbReference type="Proteomes" id="UP000557717"/>
    </source>
</evidence>
<dbReference type="AlphaFoldDB" id="A0A840V3X9"/>
<keyword evidence="2" id="KW-1185">Reference proteome</keyword>
<dbReference type="EMBL" id="JACHFD010000015">
    <property type="protein sequence ID" value="MBB5352715.1"/>
    <property type="molecule type" value="Genomic_DNA"/>
</dbReference>
<organism evidence="1 2">
    <name type="scientific">Haloferula luteola</name>
    <dbReference type="NCBI Taxonomy" id="595692"/>
    <lineage>
        <taxon>Bacteria</taxon>
        <taxon>Pseudomonadati</taxon>
        <taxon>Verrucomicrobiota</taxon>
        <taxon>Verrucomicrobiia</taxon>
        <taxon>Verrucomicrobiales</taxon>
        <taxon>Verrucomicrobiaceae</taxon>
        <taxon>Haloferula</taxon>
    </lineage>
</organism>
<evidence type="ECO:0000313" key="1">
    <source>
        <dbReference type="EMBL" id="MBB5352715.1"/>
    </source>
</evidence>
<sequence>MTSIELQNLLSRVTPTTAEGADLLLDLRELLLSHGHPGKCVRCFFDLLGDLDQPGVLQPLRHWLEQHLEVEVTAAGTHLERLPVKLHGTGSLEDLCLRAIGTLREDRAYAHPDIRLRFCYKDAVGV</sequence>
<protein>
    <submittedName>
        <fullName evidence="1">Uncharacterized protein</fullName>
    </submittedName>
</protein>